<name>I0I5Q5_CALAS</name>
<dbReference type="SUPFAM" id="SSF54862">
    <property type="entry name" value="4Fe-4S ferredoxins"/>
    <property type="match status" value="1"/>
</dbReference>
<dbReference type="PROSITE" id="PS00198">
    <property type="entry name" value="4FE4S_FER_1"/>
    <property type="match status" value="1"/>
</dbReference>
<protein>
    <submittedName>
        <fullName evidence="6">Putative molybdopterin oxidoreductase iron-sulfur binding subunit</fullName>
    </submittedName>
</protein>
<reference evidence="6 7" key="1">
    <citation type="submission" date="2012-02" db="EMBL/GenBank/DDBJ databases">
        <title>Complete genome sequence of Caldilinea aerophila DSM 14535 (= NBRC 102666).</title>
        <authorList>
            <person name="Oguchi A."/>
            <person name="Hosoyama A."/>
            <person name="Sekine M."/>
            <person name="Fukai R."/>
            <person name="Kato Y."/>
            <person name="Nakamura S."/>
            <person name="Hanada S."/>
            <person name="Yamazaki S."/>
            <person name="Fujita N."/>
        </authorList>
    </citation>
    <scope>NUCLEOTIDE SEQUENCE [LARGE SCALE GENOMIC DNA]</scope>
    <source>
        <strain evidence="7">DSM 14535 / JCM 11387 / NBRC 104270 / STL-6-O1</strain>
    </source>
</reference>
<evidence type="ECO:0000313" key="6">
    <source>
        <dbReference type="EMBL" id="BAM00593.1"/>
    </source>
</evidence>
<dbReference type="PANTHER" id="PTHR43177">
    <property type="entry name" value="PROTEIN NRFC"/>
    <property type="match status" value="1"/>
</dbReference>
<dbReference type="HOGENOM" id="CLU_043374_1_0_0"/>
<dbReference type="InterPro" id="IPR017900">
    <property type="entry name" value="4Fe4S_Fe_S_CS"/>
</dbReference>
<dbReference type="RefSeq" id="WP_014433823.1">
    <property type="nucleotide sequence ID" value="NC_017079.1"/>
</dbReference>
<evidence type="ECO:0000259" key="5">
    <source>
        <dbReference type="PROSITE" id="PS51379"/>
    </source>
</evidence>
<dbReference type="KEGG" id="cap:CLDAP_25530"/>
<dbReference type="PROSITE" id="PS51379">
    <property type="entry name" value="4FE4S_FER_2"/>
    <property type="match status" value="2"/>
</dbReference>
<keyword evidence="7" id="KW-1185">Reference proteome</keyword>
<accession>I0I5Q5</accession>
<dbReference type="Proteomes" id="UP000007880">
    <property type="component" value="Chromosome"/>
</dbReference>
<keyword evidence="2" id="KW-0479">Metal-binding</keyword>
<dbReference type="STRING" id="926550.CLDAP_25530"/>
<dbReference type="GO" id="GO:0046872">
    <property type="term" value="F:metal ion binding"/>
    <property type="evidence" value="ECO:0007669"/>
    <property type="project" value="UniProtKB-KW"/>
</dbReference>
<keyword evidence="4" id="KW-0411">Iron-sulfur</keyword>
<dbReference type="CDD" id="cd10551">
    <property type="entry name" value="PsrB"/>
    <property type="match status" value="1"/>
</dbReference>
<gene>
    <name evidence="6" type="ordered locus">CLDAP_25530</name>
</gene>
<dbReference type="AlphaFoldDB" id="I0I5Q5"/>
<proteinExistence type="predicted"/>
<evidence type="ECO:0000256" key="3">
    <source>
        <dbReference type="ARBA" id="ARBA00023004"/>
    </source>
</evidence>
<evidence type="ECO:0000256" key="1">
    <source>
        <dbReference type="ARBA" id="ARBA00022485"/>
    </source>
</evidence>
<feature type="domain" description="4Fe-4S ferredoxin-type" evidence="5">
    <location>
        <begin position="171"/>
        <end position="200"/>
    </location>
</feature>
<evidence type="ECO:0000256" key="2">
    <source>
        <dbReference type="ARBA" id="ARBA00022723"/>
    </source>
</evidence>
<feature type="domain" description="4Fe-4S ferredoxin-type" evidence="5">
    <location>
        <begin position="94"/>
        <end position="124"/>
    </location>
</feature>
<dbReference type="eggNOG" id="COG0437">
    <property type="taxonomic scope" value="Bacteria"/>
</dbReference>
<sequence>MLQNNESVLDALKTEESRRAFLAKFASAVFAGLITPALAGDVVPAQAAPSEQKNLTDEFDVDQLPEAVEGEHPIRRMMADLRRALQKPMDQRRWGMVIDLRKCTGCNGCNVACITENKLPPGVTYRPVMIETYGTYPNVARRFIPRPCMQCDNPPCVPVCPVHATWKRSDGITVIDYDKCIGCRYCITACPYAARSFDSGYFYGDFEGGERQPYELLPSPEYGENRNRAEGGSPIGNVRKCHFCIHRIERGELPACTLSCMGRATYFGDLNDPKSLVSELIGQPNVMRLREEMGTQPKVFYLV</sequence>
<evidence type="ECO:0000256" key="4">
    <source>
        <dbReference type="ARBA" id="ARBA00023014"/>
    </source>
</evidence>
<organism evidence="6 7">
    <name type="scientific">Caldilinea aerophila (strain DSM 14535 / JCM 11387 / NBRC 104270 / STL-6-O1)</name>
    <dbReference type="NCBI Taxonomy" id="926550"/>
    <lineage>
        <taxon>Bacteria</taxon>
        <taxon>Bacillati</taxon>
        <taxon>Chloroflexota</taxon>
        <taxon>Caldilineae</taxon>
        <taxon>Caldilineales</taxon>
        <taxon>Caldilineaceae</taxon>
        <taxon>Caldilinea</taxon>
    </lineage>
</organism>
<dbReference type="Gene3D" id="3.30.70.20">
    <property type="match status" value="2"/>
</dbReference>
<dbReference type="OrthoDB" id="9779457at2"/>
<dbReference type="GO" id="GO:0051539">
    <property type="term" value="F:4 iron, 4 sulfur cluster binding"/>
    <property type="evidence" value="ECO:0007669"/>
    <property type="project" value="UniProtKB-KW"/>
</dbReference>
<dbReference type="EMBL" id="AP012337">
    <property type="protein sequence ID" value="BAM00593.1"/>
    <property type="molecule type" value="Genomic_DNA"/>
</dbReference>
<dbReference type="InterPro" id="IPR050954">
    <property type="entry name" value="ET_IronSulfur_Cluster-Binding"/>
</dbReference>
<dbReference type="Pfam" id="PF13247">
    <property type="entry name" value="Fer4_11"/>
    <property type="match status" value="2"/>
</dbReference>
<dbReference type="PANTHER" id="PTHR43177:SF3">
    <property type="entry name" value="PROTEIN NRFC HOMOLOG"/>
    <property type="match status" value="1"/>
</dbReference>
<evidence type="ECO:0000313" key="7">
    <source>
        <dbReference type="Proteomes" id="UP000007880"/>
    </source>
</evidence>
<dbReference type="InterPro" id="IPR017896">
    <property type="entry name" value="4Fe4S_Fe-S-bd"/>
</dbReference>
<keyword evidence="1" id="KW-0004">4Fe-4S</keyword>
<keyword evidence="3" id="KW-0408">Iron</keyword>
<dbReference type="PATRIC" id="fig|926550.5.peg.2786"/>